<organism evidence="1 2">
    <name type="scientific">Clavelina lepadiformis</name>
    <name type="common">Light-bulb sea squirt</name>
    <name type="synonym">Ascidia lepadiformis</name>
    <dbReference type="NCBI Taxonomy" id="159417"/>
    <lineage>
        <taxon>Eukaryota</taxon>
        <taxon>Metazoa</taxon>
        <taxon>Chordata</taxon>
        <taxon>Tunicata</taxon>
        <taxon>Ascidiacea</taxon>
        <taxon>Aplousobranchia</taxon>
        <taxon>Clavelinidae</taxon>
        <taxon>Clavelina</taxon>
    </lineage>
</organism>
<sequence>MACYIIKNNCRSYLHFCANKWLGKAKNYQEAKVGLKSCNIRLINGSFLDGGFRCYFDDEAAAVIFDVDDDIFVERRTEILMKTIRQQNPDSQGHQSDKNW</sequence>
<keyword evidence="2" id="KW-1185">Reference proteome</keyword>
<evidence type="ECO:0000313" key="1">
    <source>
        <dbReference type="EMBL" id="CAK8672098.1"/>
    </source>
</evidence>
<dbReference type="Proteomes" id="UP001642483">
    <property type="component" value="Unassembled WGS sequence"/>
</dbReference>
<dbReference type="EMBL" id="CAWYQH010000001">
    <property type="protein sequence ID" value="CAK8672098.1"/>
    <property type="molecule type" value="Genomic_DNA"/>
</dbReference>
<comment type="caution">
    <text evidence="1">The sequence shown here is derived from an EMBL/GenBank/DDBJ whole genome shotgun (WGS) entry which is preliminary data.</text>
</comment>
<evidence type="ECO:0000313" key="2">
    <source>
        <dbReference type="Proteomes" id="UP001642483"/>
    </source>
</evidence>
<reference evidence="1 2" key="1">
    <citation type="submission" date="2024-02" db="EMBL/GenBank/DDBJ databases">
        <authorList>
            <person name="Daric V."/>
            <person name="Darras S."/>
        </authorList>
    </citation>
    <scope>NUCLEOTIDE SEQUENCE [LARGE SCALE GENOMIC DNA]</scope>
</reference>
<accession>A0ABP0EXA2</accession>
<gene>
    <name evidence="1" type="ORF">CVLEPA_LOCUS1091</name>
</gene>
<protein>
    <submittedName>
        <fullName evidence="1">Uncharacterized protein</fullName>
    </submittedName>
</protein>
<name>A0ABP0EXA2_CLALP</name>
<proteinExistence type="predicted"/>